<comment type="caution">
    <text evidence="3">The sequence shown here is derived from an EMBL/GenBank/DDBJ whole genome shotgun (WGS) entry which is preliminary data.</text>
</comment>
<dbReference type="Gene3D" id="3.30.9.10">
    <property type="entry name" value="D-Amino Acid Oxidase, subunit A, domain 2"/>
    <property type="match status" value="1"/>
</dbReference>
<dbReference type="Gene3D" id="3.50.50.60">
    <property type="entry name" value="FAD/NAD(P)-binding domain"/>
    <property type="match status" value="1"/>
</dbReference>
<dbReference type="EMBL" id="JARHTQ010000005">
    <property type="protein sequence ID" value="MDF2255928.1"/>
    <property type="molecule type" value="Genomic_DNA"/>
</dbReference>
<dbReference type="Proteomes" id="UP001220022">
    <property type="component" value="Unassembled WGS sequence"/>
</dbReference>
<evidence type="ECO:0000256" key="1">
    <source>
        <dbReference type="ARBA" id="ARBA00023002"/>
    </source>
</evidence>
<accession>A0ABT5YWT2</accession>
<sequence length="403" mass="42204">MTNGMDSTAGQDFPAVPESVPPPGDAAVVVIGAGVVGAGVAFHLAEAGVRDVLVLDRARPGSGSSGKPIGGVRAQFTDPLDIRLGQRGIAAFRHFAERPGNDVGWDSVGYLFLLGDADEVAFFEDSVAVQNALGVPSRVITPREAHELCPYLDPKAVVAAAYSPADGYALPRAAVAGYLAAAVRLGVAVRGDCAVTGIDTADGVVTAVRTPYGTVRTPAAVCPAGAWSGRVGEMAGVRLPVTPLRRQIAFTGPLRQAPPRIPCTLDFGSTLYFHNDGRQGLLLGISDPRQPPGFDRSFTLDWLPLFRAAAARRAPELAGVDITGGWAGLYEMTPDRNALIGEAPDVRGFLYATGFSGHGFLQAPAVGEIIRDLFLHRTPFIDVAPLAATRFTTSATRPETTII</sequence>
<evidence type="ECO:0000313" key="3">
    <source>
        <dbReference type="EMBL" id="MDF2255928.1"/>
    </source>
</evidence>
<evidence type="ECO:0000259" key="2">
    <source>
        <dbReference type="Pfam" id="PF01266"/>
    </source>
</evidence>
<dbReference type="PANTHER" id="PTHR13847:SF287">
    <property type="entry name" value="FAD-DEPENDENT OXIDOREDUCTASE DOMAIN-CONTAINING PROTEIN 1"/>
    <property type="match status" value="1"/>
</dbReference>
<dbReference type="InterPro" id="IPR036188">
    <property type="entry name" value="FAD/NAD-bd_sf"/>
</dbReference>
<keyword evidence="1" id="KW-0560">Oxidoreductase</keyword>
<feature type="domain" description="FAD dependent oxidoreductase" evidence="2">
    <location>
        <begin position="28"/>
        <end position="373"/>
    </location>
</feature>
<proteinExistence type="predicted"/>
<dbReference type="Pfam" id="PF01266">
    <property type="entry name" value="DAO"/>
    <property type="match status" value="1"/>
</dbReference>
<dbReference type="RefSeq" id="WP_275811348.1">
    <property type="nucleotide sequence ID" value="NZ_BAAANM010000018.1"/>
</dbReference>
<organism evidence="3 4">
    <name type="scientific">Streptantibioticus ferralitis</name>
    <dbReference type="NCBI Taxonomy" id="236510"/>
    <lineage>
        <taxon>Bacteria</taxon>
        <taxon>Bacillati</taxon>
        <taxon>Actinomycetota</taxon>
        <taxon>Actinomycetes</taxon>
        <taxon>Kitasatosporales</taxon>
        <taxon>Streptomycetaceae</taxon>
        <taxon>Streptantibioticus</taxon>
    </lineage>
</organism>
<dbReference type="PANTHER" id="PTHR13847">
    <property type="entry name" value="SARCOSINE DEHYDROGENASE-RELATED"/>
    <property type="match status" value="1"/>
</dbReference>
<protein>
    <submittedName>
        <fullName evidence="3">FAD-binding oxidoreductase</fullName>
    </submittedName>
</protein>
<dbReference type="InterPro" id="IPR006076">
    <property type="entry name" value="FAD-dep_OxRdtase"/>
</dbReference>
<keyword evidence="4" id="KW-1185">Reference proteome</keyword>
<dbReference type="SUPFAM" id="SSF51905">
    <property type="entry name" value="FAD/NAD(P)-binding domain"/>
    <property type="match status" value="1"/>
</dbReference>
<reference evidence="3 4" key="1">
    <citation type="submission" date="2023-03" db="EMBL/GenBank/DDBJ databases">
        <title>Draft genome sequence of type strain Streptomyces ferralitis JCM 14344.</title>
        <authorList>
            <person name="Klaysubun C."/>
            <person name="Duangmal K."/>
        </authorList>
    </citation>
    <scope>NUCLEOTIDE SEQUENCE [LARGE SCALE GENOMIC DNA]</scope>
    <source>
        <strain evidence="3 4">JCM 14344</strain>
    </source>
</reference>
<evidence type="ECO:0000313" key="4">
    <source>
        <dbReference type="Proteomes" id="UP001220022"/>
    </source>
</evidence>
<gene>
    <name evidence="3" type="ORF">P2L57_09380</name>
</gene>
<name>A0ABT5YWT2_9ACTN</name>